<dbReference type="Proteomes" id="UP000248054">
    <property type="component" value="Unassembled WGS sequence"/>
</dbReference>
<protein>
    <recommendedName>
        <fullName evidence="4">Beta-carotene 15,15'-monooxygenase</fullName>
    </recommendedName>
</protein>
<feature type="transmembrane region" description="Helical" evidence="1">
    <location>
        <begin position="124"/>
        <end position="152"/>
    </location>
</feature>
<feature type="transmembrane region" description="Helical" evidence="1">
    <location>
        <begin position="286"/>
        <end position="304"/>
    </location>
</feature>
<feature type="transmembrane region" description="Helical" evidence="1">
    <location>
        <begin position="73"/>
        <end position="104"/>
    </location>
</feature>
<accession>A0A2V4Y332</accession>
<keyword evidence="3" id="KW-1185">Reference proteome</keyword>
<keyword evidence="1" id="KW-0472">Membrane</keyword>
<feature type="transmembrane region" description="Helical" evidence="1">
    <location>
        <begin position="159"/>
        <end position="179"/>
    </location>
</feature>
<dbReference type="RefSeq" id="WP_229791233.1">
    <property type="nucleotide sequence ID" value="NZ_BMWQ01000001.1"/>
</dbReference>
<evidence type="ECO:0000313" key="2">
    <source>
        <dbReference type="EMBL" id="PYE83284.1"/>
    </source>
</evidence>
<keyword evidence="1" id="KW-1133">Transmembrane helix</keyword>
<organism evidence="2 3">
    <name type="scientific">Winogradskyella epiphytica</name>
    <dbReference type="NCBI Taxonomy" id="262005"/>
    <lineage>
        <taxon>Bacteria</taxon>
        <taxon>Pseudomonadati</taxon>
        <taxon>Bacteroidota</taxon>
        <taxon>Flavobacteriia</taxon>
        <taxon>Flavobacteriales</taxon>
        <taxon>Flavobacteriaceae</taxon>
        <taxon>Winogradskyella</taxon>
    </lineage>
</organism>
<feature type="transmembrane region" description="Helical" evidence="1">
    <location>
        <begin position="44"/>
        <end position="61"/>
    </location>
</feature>
<dbReference type="InterPro" id="IPR045625">
    <property type="entry name" value="DUF6427"/>
</dbReference>
<name>A0A2V4Y332_9FLAO</name>
<feature type="transmembrane region" description="Helical" evidence="1">
    <location>
        <begin position="12"/>
        <end position="32"/>
    </location>
</feature>
<dbReference type="EMBL" id="QJTD01000001">
    <property type="protein sequence ID" value="PYE83284.1"/>
    <property type="molecule type" value="Genomic_DNA"/>
</dbReference>
<feature type="transmembrane region" description="Helical" evidence="1">
    <location>
        <begin position="264"/>
        <end position="279"/>
    </location>
</feature>
<evidence type="ECO:0000313" key="3">
    <source>
        <dbReference type="Proteomes" id="UP000248054"/>
    </source>
</evidence>
<evidence type="ECO:0008006" key="4">
    <source>
        <dbReference type="Google" id="ProtNLM"/>
    </source>
</evidence>
<gene>
    <name evidence="2" type="ORF">DFQ11_101716</name>
</gene>
<proteinExistence type="predicted"/>
<feature type="transmembrane region" description="Helical" evidence="1">
    <location>
        <begin position="237"/>
        <end position="258"/>
    </location>
</feature>
<sequence length="305" mass="35182">MITSIFSKSKPINFVIVVVYVSLLFILANYSFLFSDVNTSLSTLFRWFVALFLVFLLDFIVSKNNITQGNSYAIMTFGLLFGMFPEVMKYSDLLLSNLFIVFALRRLVSLHSKLNIKKKLFDAAFWIALATLFFFWSILFFALVLVALIYYSQNDFKNVLIPFVGVATVAILLLTYNVLVYDTYLRPTDFQRFASLDYTAYNNKESILKFTVLFSAFIWTLIYYFKSIPEKNKRLKPSYFLMAWASIIAILIAIIAPVKNGSEYLFVFAPFSIIMANYIEISSERWFKEGFVALLIITPIIGLLL</sequence>
<evidence type="ECO:0000256" key="1">
    <source>
        <dbReference type="SAM" id="Phobius"/>
    </source>
</evidence>
<keyword evidence="1" id="KW-0812">Transmembrane</keyword>
<dbReference type="AlphaFoldDB" id="A0A2V4Y332"/>
<comment type="caution">
    <text evidence="2">The sequence shown here is derived from an EMBL/GenBank/DDBJ whole genome shotgun (WGS) entry which is preliminary data.</text>
</comment>
<dbReference type="Pfam" id="PF19992">
    <property type="entry name" value="DUF6427"/>
    <property type="match status" value="1"/>
</dbReference>
<reference evidence="2 3" key="1">
    <citation type="submission" date="2018-06" db="EMBL/GenBank/DDBJ databases">
        <title>Genomic Encyclopedia of Type Strains, Phase III (KMG-III): the genomes of soil and plant-associated and newly described type strains.</title>
        <authorList>
            <person name="Whitman W."/>
        </authorList>
    </citation>
    <scope>NUCLEOTIDE SEQUENCE [LARGE SCALE GENOMIC DNA]</scope>
    <source>
        <strain evidence="2 3">CECT 7945</strain>
    </source>
</reference>
<feature type="transmembrane region" description="Helical" evidence="1">
    <location>
        <begin position="207"/>
        <end position="225"/>
    </location>
</feature>